<dbReference type="InParanoid" id="A0A4Q1BIE4"/>
<dbReference type="VEuPathDB" id="FungiDB:TREMEDRAFT_65659"/>
<protein>
    <submittedName>
        <fullName evidence="2">Uncharacterized protein</fullName>
    </submittedName>
</protein>
<gene>
    <name evidence="2" type="ORF">M231_05302</name>
</gene>
<keyword evidence="3" id="KW-1185">Reference proteome</keyword>
<dbReference type="Proteomes" id="UP000289152">
    <property type="component" value="Unassembled WGS sequence"/>
</dbReference>
<dbReference type="EMBL" id="SDIL01000069">
    <property type="protein sequence ID" value="RXK37402.1"/>
    <property type="molecule type" value="Genomic_DNA"/>
</dbReference>
<evidence type="ECO:0000313" key="2">
    <source>
        <dbReference type="EMBL" id="RXK37402.1"/>
    </source>
</evidence>
<evidence type="ECO:0000256" key="1">
    <source>
        <dbReference type="SAM" id="MobiDB-lite"/>
    </source>
</evidence>
<comment type="caution">
    <text evidence="2">The sequence shown here is derived from an EMBL/GenBank/DDBJ whole genome shotgun (WGS) entry which is preliminary data.</text>
</comment>
<evidence type="ECO:0000313" key="3">
    <source>
        <dbReference type="Proteomes" id="UP000289152"/>
    </source>
</evidence>
<name>A0A4Q1BIE4_TREME</name>
<accession>A0A4Q1BIE4</accession>
<sequence length="242" mass="27829">MSNVAEWWQSFNWRVQSLLDRSYLRLESCIPEGKDPEQTILVWTEGQKLHVAVIRQKTYPKELVKCWFEKWTEVLSEEIPSGFDPTNGKEQTLGSPEPACRVHHQEMLYLSRFPWSTNQDESGPQALATVGEEGDHWDELWDLKAASQKFDLHSLQEQPSHGVPTTLPQRTSSQQSAKSGSKYAEEIGRTWQETVQNVVNTLMPDPKFAVIQAPPHLYNYLQHTDRTCHRSFLLPESLPSTL</sequence>
<organism evidence="2 3">
    <name type="scientific">Tremella mesenterica</name>
    <name type="common">Jelly fungus</name>
    <dbReference type="NCBI Taxonomy" id="5217"/>
    <lineage>
        <taxon>Eukaryota</taxon>
        <taxon>Fungi</taxon>
        <taxon>Dikarya</taxon>
        <taxon>Basidiomycota</taxon>
        <taxon>Agaricomycotina</taxon>
        <taxon>Tremellomycetes</taxon>
        <taxon>Tremellales</taxon>
        <taxon>Tremellaceae</taxon>
        <taxon>Tremella</taxon>
    </lineage>
</organism>
<feature type="region of interest" description="Disordered" evidence="1">
    <location>
        <begin position="158"/>
        <end position="184"/>
    </location>
</feature>
<proteinExistence type="predicted"/>
<feature type="compositionally biased region" description="Polar residues" evidence="1">
    <location>
        <begin position="166"/>
        <end position="179"/>
    </location>
</feature>
<reference evidence="2 3" key="1">
    <citation type="submission" date="2016-06" db="EMBL/GenBank/DDBJ databases">
        <title>Evolution of pathogenesis and genome organization in the Tremellales.</title>
        <authorList>
            <person name="Cuomo C."/>
            <person name="Litvintseva A."/>
            <person name="Heitman J."/>
            <person name="Chen Y."/>
            <person name="Sun S."/>
            <person name="Springer D."/>
            <person name="Dromer F."/>
            <person name="Young S."/>
            <person name="Zeng Q."/>
            <person name="Chapman S."/>
            <person name="Gujja S."/>
            <person name="Saif S."/>
            <person name="Birren B."/>
        </authorList>
    </citation>
    <scope>NUCLEOTIDE SEQUENCE [LARGE SCALE GENOMIC DNA]</scope>
    <source>
        <strain evidence="2 3">ATCC 28783</strain>
    </source>
</reference>
<dbReference type="AlphaFoldDB" id="A0A4Q1BIE4"/>